<dbReference type="OrthoDB" id="686384at2759"/>
<gene>
    <name evidence="4" type="ORF">N0V93_001393</name>
</gene>
<keyword evidence="5" id="KW-1185">Reference proteome</keyword>
<evidence type="ECO:0000256" key="1">
    <source>
        <dbReference type="ARBA" id="ARBA00023002"/>
    </source>
</evidence>
<dbReference type="PANTHER" id="PTHR43147:SF2">
    <property type="entry name" value="NADP-DEPENDENT OXIDOREDUCTASE DOMAIN-CONTAINING PROTEIN"/>
    <property type="match status" value="1"/>
</dbReference>
<keyword evidence="1" id="KW-0560">Oxidoreductase</keyword>
<dbReference type="Proteomes" id="UP001140453">
    <property type="component" value="Unassembled WGS sequence"/>
</dbReference>
<protein>
    <recommendedName>
        <fullName evidence="3">NADP-dependent oxidoreductase domain-containing protein</fullName>
    </recommendedName>
</protein>
<keyword evidence="2" id="KW-0732">Signal</keyword>
<comment type="caution">
    <text evidence="4">The sequence shown here is derived from an EMBL/GenBank/DDBJ whole genome shotgun (WGS) entry which is preliminary data.</text>
</comment>
<dbReference type="Pfam" id="PF00248">
    <property type="entry name" value="Aldo_ket_red"/>
    <property type="match status" value="1"/>
</dbReference>
<evidence type="ECO:0000313" key="4">
    <source>
        <dbReference type="EMBL" id="KAJ4397169.1"/>
    </source>
</evidence>
<reference evidence="4" key="1">
    <citation type="submission" date="2022-10" db="EMBL/GenBank/DDBJ databases">
        <title>Tapping the CABI collections for fungal endophytes: first genome assemblies for Collariella, Neodidymelliopsis, Ascochyta clinopodiicola, Didymella pomorum, Didymosphaeria variabile, Neocosmospora piperis and Neocucurbitaria cava.</title>
        <authorList>
            <person name="Hill R."/>
        </authorList>
    </citation>
    <scope>NUCLEOTIDE SEQUENCE</scope>
    <source>
        <strain evidence="4">IMI 355082</strain>
    </source>
</reference>
<dbReference type="GO" id="GO:0016491">
    <property type="term" value="F:oxidoreductase activity"/>
    <property type="evidence" value="ECO:0007669"/>
    <property type="project" value="UniProtKB-KW"/>
</dbReference>
<dbReference type="EMBL" id="JAPEVB010000001">
    <property type="protein sequence ID" value="KAJ4397169.1"/>
    <property type="molecule type" value="Genomic_DNA"/>
</dbReference>
<feature type="chain" id="PRO_5040977687" description="NADP-dependent oxidoreductase domain-containing protein" evidence="2">
    <location>
        <begin position="22"/>
        <end position="473"/>
    </location>
</feature>
<organism evidence="4 5">
    <name type="scientific">Gnomoniopsis smithogilvyi</name>
    <dbReference type="NCBI Taxonomy" id="1191159"/>
    <lineage>
        <taxon>Eukaryota</taxon>
        <taxon>Fungi</taxon>
        <taxon>Dikarya</taxon>
        <taxon>Ascomycota</taxon>
        <taxon>Pezizomycotina</taxon>
        <taxon>Sordariomycetes</taxon>
        <taxon>Sordariomycetidae</taxon>
        <taxon>Diaporthales</taxon>
        <taxon>Gnomoniaceae</taxon>
        <taxon>Gnomoniopsis</taxon>
    </lineage>
</organism>
<feature type="domain" description="NADP-dependent oxidoreductase" evidence="3">
    <location>
        <begin position="133"/>
        <end position="444"/>
    </location>
</feature>
<dbReference type="PANTHER" id="PTHR43147">
    <property type="entry name" value="PROTEIN TAS"/>
    <property type="match status" value="1"/>
</dbReference>
<evidence type="ECO:0000256" key="2">
    <source>
        <dbReference type="SAM" id="SignalP"/>
    </source>
</evidence>
<evidence type="ECO:0000259" key="3">
    <source>
        <dbReference type="Pfam" id="PF00248"/>
    </source>
</evidence>
<dbReference type="Gene3D" id="3.20.20.100">
    <property type="entry name" value="NADP-dependent oxidoreductase domain"/>
    <property type="match status" value="1"/>
</dbReference>
<accession>A0A9W8Z5F5</accession>
<dbReference type="InterPro" id="IPR023210">
    <property type="entry name" value="NADP_OxRdtase_dom"/>
</dbReference>
<dbReference type="AlphaFoldDB" id="A0A9W8Z5F5"/>
<evidence type="ECO:0000313" key="5">
    <source>
        <dbReference type="Proteomes" id="UP001140453"/>
    </source>
</evidence>
<proteinExistence type="predicted"/>
<dbReference type="InterPro" id="IPR036812">
    <property type="entry name" value="NAD(P)_OxRdtase_dom_sf"/>
</dbReference>
<feature type="signal peptide" evidence="2">
    <location>
        <begin position="1"/>
        <end position="21"/>
    </location>
</feature>
<sequence length="473" mass="52569">MLSLTHFVNAILAAKATWALGDELDKVFDKFSGDIVQAVQALKESKPTTTPELLDLLQALLMGFNGCATYCADSALKYPFTRAERQVRDVVGFLYPSVALPPSASHQPISVDLSKRQVEIETFRVGPYEMPRLFNGLWQLSSPAWGSGSAESQETALAGFVEDGLSAADMADHYGDAELIYGDFRSRLPAEIRETVYAATKWCIFGPLNRPVTPEFVLEGVQERSRRLGGRVELLQFHWYDYESKEYLDILVELVNVTKTHPELVSSIGLCNFDAEHTEEACKYILEKTGEVGLVSNQVQFSLIDSRPLQKMSAVCEKYGVKLLTYGSFCGGFISPKWLKQPVPEIYSETSQLTPSQRKYFDMLQNWGTWSDFQVLLETLAAIAKKHGPEISLTNVATRWVLQQPAVGAVIVGTRLGVSSHASDNLNVFKFRLDEGDMAAINEVALGNVPDRLRAKAVFDKLGDCGNEYRAMH</sequence>
<name>A0A9W8Z5F5_9PEZI</name>
<dbReference type="SUPFAM" id="SSF51430">
    <property type="entry name" value="NAD(P)-linked oxidoreductase"/>
    <property type="match status" value="1"/>
</dbReference>